<reference evidence="1" key="1">
    <citation type="journal article" date="2014" name="Front. Microbiol.">
        <title>High frequency of phylogenetically diverse reductive dehalogenase-homologous genes in deep subseafloor sedimentary metagenomes.</title>
        <authorList>
            <person name="Kawai M."/>
            <person name="Futagami T."/>
            <person name="Toyoda A."/>
            <person name="Takaki Y."/>
            <person name="Nishi S."/>
            <person name="Hori S."/>
            <person name="Arai W."/>
            <person name="Tsubouchi T."/>
            <person name="Morono Y."/>
            <person name="Uchiyama I."/>
            <person name="Ito T."/>
            <person name="Fujiyama A."/>
            <person name="Inagaki F."/>
            <person name="Takami H."/>
        </authorList>
    </citation>
    <scope>NUCLEOTIDE SEQUENCE</scope>
    <source>
        <strain evidence="1">Expedition CK06-06</strain>
    </source>
</reference>
<comment type="caution">
    <text evidence="1">The sequence shown here is derived from an EMBL/GenBank/DDBJ whole genome shotgun (WGS) entry which is preliminary data.</text>
</comment>
<evidence type="ECO:0000313" key="1">
    <source>
        <dbReference type="EMBL" id="GAG09393.1"/>
    </source>
</evidence>
<feature type="non-terminal residue" evidence="1">
    <location>
        <position position="52"/>
    </location>
</feature>
<organism evidence="1">
    <name type="scientific">marine sediment metagenome</name>
    <dbReference type="NCBI Taxonomy" id="412755"/>
    <lineage>
        <taxon>unclassified sequences</taxon>
        <taxon>metagenomes</taxon>
        <taxon>ecological metagenomes</taxon>
    </lineage>
</organism>
<name>X0VA65_9ZZZZ</name>
<dbReference type="AlphaFoldDB" id="X0VA65"/>
<proteinExistence type="predicted"/>
<sequence>MGMTEEQTTQPENPKERDKVISFQLNVPTVDLQQLQVQPEALALVPLRVALE</sequence>
<accession>X0VA65</accession>
<protein>
    <submittedName>
        <fullName evidence="1">Uncharacterized protein</fullName>
    </submittedName>
</protein>
<dbReference type="EMBL" id="BARS01025890">
    <property type="protein sequence ID" value="GAG09393.1"/>
    <property type="molecule type" value="Genomic_DNA"/>
</dbReference>
<gene>
    <name evidence="1" type="ORF">S01H1_40863</name>
</gene>